<keyword evidence="1" id="KW-0812">Transmembrane</keyword>
<reference evidence="2" key="1">
    <citation type="submission" date="2021-04" db="EMBL/GenBank/DDBJ databases">
        <authorList>
            <person name="Pira H."/>
            <person name="Risdian C."/>
            <person name="Wink J."/>
        </authorList>
    </citation>
    <scope>NUCLEOTIDE SEQUENCE</scope>
    <source>
        <strain evidence="2">WHY3</strain>
    </source>
</reference>
<evidence type="ECO:0000313" key="2">
    <source>
        <dbReference type="EMBL" id="MBV7269067.1"/>
    </source>
</evidence>
<sequence>MKTDKKIQAFTLSEIIVVLILTSIVVGLAFSVLGLVQKQMQAIQVNYNRNLELQKLETSLWLDFSRYSDIRFNTLKSQLVLKHEMDSISYTFSKELIIKEQDTFSIPLEIKTFYFNGTISTTNKVDALKLRTTKTDQNRELFIFKKNAAAAYMN</sequence>
<evidence type="ECO:0000256" key="1">
    <source>
        <dbReference type="SAM" id="Phobius"/>
    </source>
</evidence>
<comment type="caution">
    <text evidence="2">The sequence shown here is derived from an EMBL/GenBank/DDBJ whole genome shotgun (WGS) entry which is preliminary data.</text>
</comment>
<keyword evidence="1" id="KW-1133">Transmembrane helix</keyword>
<accession>A0A9X1F827</accession>
<proteinExistence type="predicted"/>
<dbReference type="RefSeq" id="WP_218545611.1">
    <property type="nucleotide sequence ID" value="NZ_JAGSPD010000005.1"/>
</dbReference>
<keyword evidence="3" id="KW-1185">Reference proteome</keyword>
<dbReference type="InterPro" id="IPR012902">
    <property type="entry name" value="N_methyl_site"/>
</dbReference>
<organism evidence="2 3">
    <name type="scientific">Winogradskyella luteola</name>
    <dbReference type="NCBI Taxonomy" id="2828330"/>
    <lineage>
        <taxon>Bacteria</taxon>
        <taxon>Pseudomonadati</taxon>
        <taxon>Bacteroidota</taxon>
        <taxon>Flavobacteriia</taxon>
        <taxon>Flavobacteriales</taxon>
        <taxon>Flavobacteriaceae</taxon>
        <taxon>Winogradskyella</taxon>
    </lineage>
</organism>
<dbReference type="EMBL" id="JAGSPD010000005">
    <property type="protein sequence ID" value="MBV7269067.1"/>
    <property type="molecule type" value="Genomic_DNA"/>
</dbReference>
<protein>
    <submittedName>
        <fullName evidence="2">Prepilin-type N-terminal cleavage/methylation domain-containing protein</fullName>
    </submittedName>
</protein>
<dbReference type="AlphaFoldDB" id="A0A9X1F827"/>
<evidence type="ECO:0000313" key="3">
    <source>
        <dbReference type="Proteomes" id="UP001138894"/>
    </source>
</evidence>
<feature type="transmembrane region" description="Helical" evidence="1">
    <location>
        <begin position="12"/>
        <end position="36"/>
    </location>
</feature>
<dbReference type="Pfam" id="PF07963">
    <property type="entry name" value="N_methyl"/>
    <property type="match status" value="1"/>
</dbReference>
<name>A0A9X1F827_9FLAO</name>
<keyword evidence="1" id="KW-0472">Membrane</keyword>
<gene>
    <name evidence="2" type="ORF">KCG49_07695</name>
</gene>
<dbReference type="Proteomes" id="UP001138894">
    <property type="component" value="Unassembled WGS sequence"/>
</dbReference>